<keyword evidence="2" id="KW-1185">Reference proteome</keyword>
<dbReference type="KEGG" id="tpav:HRQ91_03245"/>
<evidence type="ECO:0000313" key="2">
    <source>
        <dbReference type="Proteomes" id="UP000671908"/>
    </source>
</evidence>
<gene>
    <name evidence="1" type="ORF">HRQ91_03245</name>
</gene>
<accession>A0A975F3A7</accession>
<organism evidence="1 2">
    <name type="scientific">Treponema parvum</name>
    <dbReference type="NCBI Taxonomy" id="138851"/>
    <lineage>
        <taxon>Bacteria</taxon>
        <taxon>Pseudomonadati</taxon>
        <taxon>Spirochaetota</taxon>
        <taxon>Spirochaetia</taxon>
        <taxon>Spirochaetales</taxon>
        <taxon>Treponemataceae</taxon>
        <taxon>Treponema</taxon>
    </lineage>
</organism>
<reference evidence="1 2" key="1">
    <citation type="journal article" date="2021" name="Microbiol. Resour. Announc.">
        <title>Complete Genome Sequences of Three Human Oral Treponema parvum Isolates.</title>
        <authorList>
            <person name="Zeng H."/>
            <person name="Watt R.M."/>
        </authorList>
    </citation>
    <scope>NUCLEOTIDE SEQUENCE [LARGE SCALE GENOMIC DNA]</scope>
    <source>
        <strain evidence="1 2">ATCC 700770</strain>
    </source>
</reference>
<dbReference type="AlphaFoldDB" id="A0A975F3A7"/>
<dbReference type="Proteomes" id="UP000671908">
    <property type="component" value="Chromosome"/>
</dbReference>
<sequence length="62" mass="6881">MESKEIKELQKEMKSLGILNIEADGDLSIGLLRDAIDAVKETNLNFKELAEKSKQFSAAATR</sequence>
<protein>
    <submittedName>
        <fullName evidence="1">Uncharacterized protein</fullName>
    </submittedName>
</protein>
<proteinExistence type="predicted"/>
<dbReference type="RefSeq" id="WP_210120239.1">
    <property type="nucleotide sequence ID" value="NZ_CP054142.1"/>
</dbReference>
<dbReference type="EMBL" id="CP054142">
    <property type="protein sequence ID" value="QTQ13551.1"/>
    <property type="molecule type" value="Genomic_DNA"/>
</dbReference>
<name>A0A975F3A7_9SPIR</name>
<evidence type="ECO:0000313" key="1">
    <source>
        <dbReference type="EMBL" id="QTQ13551.1"/>
    </source>
</evidence>